<evidence type="ECO:0000313" key="8">
    <source>
        <dbReference type="Proteomes" id="UP001202550"/>
    </source>
</evidence>
<dbReference type="Gene3D" id="3.40.50.261">
    <property type="entry name" value="Succinyl-CoA synthetase domains"/>
    <property type="match status" value="2"/>
</dbReference>
<dbReference type="GO" id="GO:0016874">
    <property type="term" value="F:ligase activity"/>
    <property type="evidence" value="ECO:0007669"/>
    <property type="project" value="UniProtKB-KW"/>
</dbReference>
<dbReference type="InterPro" id="IPR016102">
    <property type="entry name" value="Succinyl-CoA_synth-like"/>
</dbReference>
<dbReference type="PANTHER" id="PTHR43334:SF1">
    <property type="entry name" value="3-HYDROXYPROPIONATE--COA LIGASE [ADP-FORMING]"/>
    <property type="match status" value="1"/>
</dbReference>
<dbReference type="Gene3D" id="3.30.1490.20">
    <property type="entry name" value="ATP-grasp fold, A domain"/>
    <property type="match status" value="1"/>
</dbReference>
<dbReference type="InterPro" id="IPR003781">
    <property type="entry name" value="CoA-bd"/>
</dbReference>
<dbReference type="InterPro" id="IPR036291">
    <property type="entry name" value="NAD(P)-bd_dom_sf"/>
</dbReference>
<dbReference type="EMBL" id="JALZWP010000008">
    <property type="protein sequence ID" value="MCL1628967.1"/>
    <property type="molecule type" value="Genomic_DNA"/>
</dbReference>
<dbReference type="PANTHER" id="PTHR43334">
    <property type="entry name" value="ACETATE--COA LIGASE [ADP-FORMING]"/>
    <property type="match status" value="1"/>
</dbReference>
<dbReference type="InterPro" id="IPR013815">
    <property type="entry name" value="ATP_grasp_subdomain_1"/>
</dbReference>
<organism evidence="7 8">
    <name type="scientific">Roseinatronobacter domitianus</name>
    <dbReference type="NCBI Taxonomy" id="2940293"/>
    <lineage>
        <taxon>Bacteria</taxon>
        <taxon>Pseudomonadati</taxon>
        <taxon>Pseudomonadota</taxon>
        <taxon>Alphaproteobacteria</taxon>
        <taxon>Rhodobacterales</taxon>
        <taxon>Paracoccaceae</taxon>
        <taxon>Roseinatronobacter</taxon>
    </lineage>
</organism>
<reference evidence="7 8" key="1">
    <citation type="submission" date="2022-05" db="EMBL/GenBank/DDBJ databases">
        <title>Seasonal and diel survey of microbial diversity of the Tyrrhenian coast.</title>
        <authorList>
            <person name="Gattoni G."/>
            <person name="Corral P."/>
        </authorList>
    </citation>
    <scope>NUCLEOTIDE SEQUENCE [LARGE SCALE GENOMIC DNA]</scope>
    <source>
        <strain evidence="7 8">V10</strain>
    </source>
</reference>
<sequence length="729" mass="77705">MNILVQNPAEIVGQAKAAGRKALNEAEGKALLSAFGIRTPKSCVVADAAAAVAAARDMRAPFVVKVVSSQILHKSDAGGVALNLPDAQAVAAAITEMAQKPIIKDCMRDGWLVEEMAPKGQEVVLGGFRDPQFGPMLMVGLGGIFVELLKDVAFRICPIDRPTAHDMLQELKGYGLLQGARGQDPVDVDTLVDAMIALGGPDGLLMQYADEISEADLNPVIVSPEGAVAVDAAFVLNTASTQDVAPYTTGQSAADMFRPLFQPRTIAVLGASTRDVAIANTFIRRLKDFGFEGDIYPIHPKADEIEGLKAYPSLADTPQEVDYAYIAIGAGRIADALEAGAGRVRIAQVISSGFGEVEEGRELQDDLVRRARASGIRVLGPNCLGTYSPRGGLTFPVGAPKALGSIGVISQSGGLSTDIIKRGQWRGLRFSGLVTIGNSADVKPHDLLDYYFSDPETRAVGLYIEDIRDGKSFVEVLRNHPTPKPVVVLKGGRSDDGRLAAASHTGALAGDDKAWDALAQQFPLSMATTVDEFIDALLALQHFTLRPEKPTHAVTLFGNGGGSSVLGADIFSLYKLKVAPFKGKARAALDAMGLPPGTSVINPIDTPVKTLQEKEGWIAGEILGHVFEHAEPDAIAMHLNLAAFVGRGTVDPIGNLFEVVRQTREKWPGVAHFALAMRTDGSAELDQTRRDYRMRAFDIGVPIYDEIPAMAQALAHIGHLERQLARRLA</sequence>
<comment type="caution">
    <text evidence="7">The sequence shown here is derived from an EMBL/GenBank/DDBJ whole genome shotgun (WGS) entry which is preliminary data.</text>
</comment>
<dbReference type="Pfam" id="PF13549">
    <property type="entry name" value="ATP-grasp_5"/>
    <property type="match status" value="1"/>
</dbReference>
<name>A0ABT0M282_9RHOB</name>
<keyword evidence="8" id="KW-1185">Reference proteome</keyword>
<dbReference type="SMART" id="SM00881">
    <property type="entry name" value="CoA_binding"/>
    <property type="match status" value="1"/>
</dbReference>
<feature type="domain" description="ATP-grasp" evidence="6">
    <location>
        <begin position="29"/>
        <end position="80"/>
    </location>
</feature>
<gene>
    <name evidence="7" type="ORF">M3N55_09515</name>
</gene>
<dbReference type="Gene3D" id="3.30.470.20">
    <property type="entry name" value="ATP-grasp fold, B domain"/>
    <property type="match status" value="1"/>
</dbReference>
<dbReference type="SUPFAM" id="SSF52210">
    <property type="entry name" value="Succinyl-CoA synthetase domains"/>
    <property type="match status" value="2"/>
</dbReference>
<evidence type="ECO:0000259" key="6">
    <source>
        <dbReference type="PROSITE" id="PS50975"/>
    </source>
</evidence>
<evidence type="ECO:0000313" key="7">
    <source>
        <dbReference type="EMBL" id="MCL1628967.1"/>
    </source>
</evidence>
<keyword evidence="3 5" id="KW-0547">Nucleotide-binding</keyword>
<accession>A0ABT0M282</accession>
<keyword evidence="2 7" id="KW-0436">Ligase</keyword>
<evidence type="ECO:0000256" key="3">
    <source>
        <dbReference type="ARBA" id="ARBA00022741"/>
    </source>
</evidence>
<dbReference type="SUPFAM" id="SSF56059">
    <property type="entry name" value="Glutathione synthetase ATP-binding domain-like"/>
    <property type="match status" value="1"/>
</dbReference>
<dbReference type="Proteomes" id="UP001202550">
    <property type="component" value="Unassembled WGS sequence"/>
</dbReference>
<dbReference type="Pfam" id="PF13380">
    <property type="entry name" value="CoA_binding_2"/>
    <property type="match status" value="1"/>
</dbReference>
<proteinExistence type="predicted"/>
<dbReference type="InterPro" id="IPR051538">
    <property type="entry name" value="Acyl-CoA_Synth/Transferase"/>
</dbReference>
<dbReference type="InterPro" id="IPR032875">
    <property type="entry name" value="Succ_CoA_lig_flav_dom"/>
</dbReference>
<dbReference type="Gene3D" id="3.40.50.720">
    <property type="entry name" value="NAD(P)-binding Rossmann-like Domain"/>
    <property type="match status" value="1"/>
</dbReference>
<dbReference type="SUPFAM" id="SSF51735">
    <property type="entry name" value="NAD(P)-binding Rossmann-fold domains"/>
    <property type="match status" value="1"/>
</dbReference>
<keyword evidence="4 5" id="KW-0067">ATP-binding</keyword>
<dbReference type="RefSeq" id="WP_249058300.1">
    <property type="nucleotide sequence ID" value="NZ_JALZWP010000008.1"/>
</dbReference>
<dbReference type="PROSITE" id="PS50975">
    <property type="entry name" value="ATP_GRASP"/>
    <property type="match status" value="1"/>
</dbReference>
<evidence type="ECO:0000256" key="2">
    <source>
        <dbReference type="ARBA" id="ARBA00022598"/>
    </source>
</evidence>
<evidence type="ECO:0000256" key="5">
    <source>
        <dbReference type="PROSITE-ProRule" id="PRU00409"/>
    </source>
</evidence>
<protein>
    <submittedName>
        <fullName evidence="7">Acetate--CoA ligase family protein</fullName>
    </submittedName>
</protein>
<evidence type="ECO:0000256" key="1">
    <source>
        <dbReference type="ARBA" id="ARBA00022532"/>
    </source>
</evidence>
<evidence type="ECO:0000256" key="4">
    <source>
        <dbReference type="ARBA" id="ARBA00022840"/>
    </source>
</evidence>
<dbReference type="InterPro" id="IPR011761">
    <property type="entry name" value="ATP-grasp"/>
</dbReference>
<keyword evidence="1" id="KW-0816">Tricarboxylic acid cycle</keyword>
<dbReference type="Pfam" id="PF13607">
    <property type="entry name" value="Succ_CoA_lig"/>
    <property type="match status" value="1"/>
</dbReference>